<evidence type="ECO:0000313" key="1">
    <source>
        <dbReference type="EMBL" id="KEH28233.1"/>
    </source>
</evidence>
<evidence type="ECO:0000313" key="2">
    <source>
        <dbReference type="EnsemblPlants" id="KEH28233"/>
    </source>
</evidence>
<reference evidence="1 3" key="2">
    <citation type="journal article" date="2014" name="BMC Genomics">
        <title>An improved genome release (version Mt4.0) for the model legume Medicago truncatula.</title>
        <authorList>
            <person name="Tang H."/>
            <person name="Krishnakumar V."/>
            <person name="Bidwell S."/>
            <person name="Rosen B."/>
            <person name="Chan A."/>
            <person name="Zhou S."/>
            <person name="Gentzbittel L."/>
            <person name="Childs K.L."/>
            <person name="Yandell M."/>
            <person name="Gundlach H."/>
            <person name="Mayer K.F."/>
            <person name="Schwartz D.C."/>
            <person name="Town C.D."/>
        </authorList>
    </citation>
    <scope>GENOME REANNOTATION</scope>
    <source>
        <strain evidence="1">A17</strain>
        <strain evidence="2 3">cv. Jemalong A17</strain>
    </source>
</reference>
<keyword evidence="3" id="KW-1185">Reference proteome</keyword>
<dbReference type="eggNOG" id="KOG4660">
    <property type="taxonomic scope" value="Eukaryota"/>
</dbReference>
<reference evidence="1 3" key="1">
    <citation type="journal article" date="2011" name="Nature">
        <title>The Medicago genome provides insight into the evolution of rhizobial symbioses.</title>
        <authorList>
            <person name="Young N.D."/>
            <person name="Debelle F."/>
            <person name="Oldroyd G.E."/>
            <person name="Geurts R."/>
            <person name="Cannon S.B."/>
            <person name="Udvardi M.K."/>
            <person name="Benedito V.A."/>
            <person name="Mayer K.F."/>
            <person name="Gouzy J."/>
            <person name="Schoof H."/>
            <person name="Van de Peer Y."/>
            <person name="Proost S."/>
            <person name="Cook D.R."/>
            <person name="Meyers B.C."/>
            <person name="Spannagl M."/>
            <person name="Cheung F."/>
            <person name="De Mita S."/>
            <person name="Krishnakumar V."/>
            <person name="Gundlach H."/>
            <person name="Zhou S."/>
            <person name="Mudge J."/>
            <person name="Bharti A.K."/>
            <person name="Murray J.D."/>
            <person name="Naoumkina M.A."/>
            <person name="Rosen B."/>
            <person name="Silverstein K.A."/>
            <person name="Tang H."/>
            <person name="Rombauts S."/>
            <person name="Zhao P.X."/>
            <person name="Zhou P."/>
            <person name="Barbe V."/>
            <person name="Bardou P."/>
            <person name="Bechner M."/>
            <person name="Bellec A."/>
            <person name="Berger A."/>
            <person name="Berges H."/>
            <person name="Bidwell S."/>
            <person name="Bisseling T."/>
            <person name="Choisne N."/>
            <person name="Couloux A."/>
            <person name="Denny R."/>
            <person name="Deshpande S."/>
            <person name="Dai X."/>
            <person name="Doyle J.J."/>
            <person name="Dudez A.M."/>
            <person name="Farmer A.D."/>
            <person name="Fouteau S."/>
            <person name="Franken C."/>
            <person name="Gibelin C."/>
            <person name="Gish J."/>
            <person name="Goldstein S."/>
            <person name="Gonzalez A.J."/>
            <person name="Green P.J."/>
            <person name="Hallab A."/>
            <person name="Hartog M."/>
            <person name="Hua A."/>
            <person name="Humphray S.J."/>
            <person name="Jeong D.H."/>
            <person name="Jing Y."/>
            <person name="Jocker A."/>
            <person name="Kenton S.M."/>
            <person name="Kim D.J."/>
            <person name="Klee K."/>
            <person name="Lai H."/>
            <person name="Lang C."/>
            <person name="Lin S."/>
            <person name="Macmil S.L."/>
            <person name="Magdelenat G."/>
            <person name="Matthews L."/>
            <person name="McCorrison J."/>
            <person name="Monaghan E.L."/>
            <person name="Mun J.H."/>
            <person name="Najar F.Z."/>
            <person name="Nicholson C."/>
            <person name="Noirot C."/>
            <person name="O'Bleness M."/>
            <person name="Paule C.R."/>
            <person name="Poulain J."/>
            <person name="Prion F."/>
            <person name="Qin B."/>
            <person name="Qu C."/>
            <person name="Retzel E.F."/>
            <person name="Riddle C."/>
            <person name="Sallet E."/>
            <person name="Samain S."/>
            <person name="Samson N."/>
            <person name="Sanders I."/>
            <person name="Saurat O."/>
            <person name="Scarpelli C."/>
            <person name="Schiex T."/>
            <person name="Segurens B."/>
            <person name="Severin A.J."/>
            <person name="Sherrier D.J."/>
            <person name="Shi R."/>
            <person name="Sims S."/>
            <person name="Singer S.R."/>
            <person name="Sinharoy S."/>
            <person name="Sterck L."/>
            <person name="Viollet A."/>
            <person name="Wang B.B."/>
            <person name="Wang K."/>
            <person name="Wang M."/>
            <person name="Wang X."/>
            <person name="Warfsmann J."/>
            <person name="Weissenbach J."/>
            <person name="White D.D."/>
            <person name="White J.D."/>
            <person name="Wiley G.B."/>
            <person name="Wincker P."/>
            <person name="Xing Y."/>
            <person name="Yang L."/>
            <person name="Yao Z."/>
            <person name="Ying F."/>
            <person name="Zhai J."/>
            <person name="Zhou L."/>
            <person name="Zuber A."/>
            <person name="Denarie J."/>
            <person name="Dixon R.A."/>
            <person name="May G.D."/>
            <person name="Schwartz D.C."/>
            <person name="Rogers J."/>
            <person name="Quetier F."/>
            <person name="Town C.D."/>
            <person name="Roe B.A."/>
        </authorList>
    </citation>
    <scope>NUCLEOTIDE SEQUENCE [LARGE SCALE GENOMIC DNA]</scope>
    <source>
        <strain evidence="1">A17</strain>
        <strain evidence="2 3">cv. Jemalong A17</strain>
    </source>
</reference>
<accession>A0A072UGG5</accession>
<protein>
    <submittedName>
        <fullName evidence="1">MEI2-like protein</fullName>
    </submittedName>
</protein>
<gene>
    <name evidence="1" type="ordered locus">MTR_5g077645</name>
</gene>
<dbReference type="PaxDb" id="3880-AES99194"/>
<organism evidence="1 3">
    <name type="scientific">Medicago truncatula</name>
    <name type="common">Barrel medic</name>
    <name type="synonym">Medicago tribuloides</name>
    <dbReference type="NCBI Taxonomy" id="3880"/>
    <lineage>
        <taxon>Eukaryota</taxon>
        <taxon>Viridiplantae</taxon>
        <taxon>Streptophyta</taxon>
        <taxon>Embryophyta</taxon>
        <taxon>Tracheophyta</taxon>
        <taxon>Spermatophyta</taxon>
        <taxon>Magnoliopsida</taxon>
        <taxon>eudicotyledons</taxon>
        <taxon>Gunneridae</taxon>
        <taxon>Pentapetalae</taxon>
        <taxon>rosids</taxon>
        <taxon>fabids</taxon>
        <taxon>Fabales</taxon>
        <taxon>Fabaceae</taxon>
        <taxon>Papilionoideae</taxon>
        <taxon>50 kb inversion clade</taxon>
        <taxon>NPAAA clade</taxon>
        <taxon>Hologalegina</taxon>
        <taxon>IRL clade</taxon>
        <taxon>Trifolieae</taxon>
        <taxon>Medicago</taxon>
    </lineage>
</organism>
<sequence length="84" mass="9975">MKDFNGRKWDKFDGKEVASLEYAKDAHLEDYYRRAPNLMERDQQFRPIVFSKGQEQDNIIPQRNIAALHASNLRVFYELHSEST</sequence>
<evidence type="ECO:0000313" key="3">
    <source>
        <dbReference type="Proteomes" id="UP000002051"/>
    </source>
</evidence>
<dbReference type="AlphaFoldDB" id="A0A072UGG5"/>
<dbReference type="HOGENOM" id="CLU_2530913_0_0_1"/>
<reference evidence="2" key="3">
    <citation type="submission" date="2015-04" db="UniProtKB">
        <authorList>
            <consortium name="EnsemblPlants"/>
        </authorList>
    </citation>
    <scope>IDENTIFICATION</scope>
    <source>
        <strain evidence="2">cv. Jemalong A17</strain>
    </source>
</reference>
<proteinExistence type="predicted"/>
<dbReference type="EMBL" id="CM001221">
    <property type="protein sequence ID" value="KEH28233.1"/>
    <property type="molecule type" value="Genomic_DNA"/>
</dbReference>
<dbReference type="EnsemblPlants" id="KEH28233">
    <property type="protein sequence ID" value="KEH28233"/>
    <property type="gene ID" value="MTR_5g077645"/>
</dbReference>
<name>A0A072UGG5_MEDTR</name>
<dbReference type="Proteomes" id="UP000002051">
    <property type="component" value="Chromosome 5"/>
</dbReference>